<dbReference type="InterPro" id="IPR001123">
    <property type="entry name" value="LeuE-type"/>
</dbReference>
<dbReference type="Proteomes" id="UP000832011">
    <property type="component" value="Chromosome"/>
</dbReference>
<dbReference type="Pfam" id="PF01810">
    <property type="entry name" value="LysE"/>
    <property type="match status" value="1"/>
</dbReference>
<accession>A0ABY4E6P4</accession>
<proteinExistence type="predicted"/>
<evidence type="ECO:0000256" key="1">
    <source>
        <dbReference type="ARBA" id="ARBA00004651"/>
    </source>
</evidence>
<reference evidence="7 8" key="1">
    <citation type="journal article" date="2022" name="Res Sq">
        <title>Evolution of multicellular longitudinally dividing oral cavity symbionts (Neisseriaceae).</title>
        <authorList>
            <person name="Nyongesa S."/>
            <person name="Weber P."/>
            <person name="Bernet E."/>
            <person name="Pullido F."/>
            <person name="Nieckarz M."/>
            <person name="Delaby M."/>
            <person name="Nieves C."/>
            <person name="Viehboeck T."/>
            <person name="Krause N."/>
            <person name="Rivera-Millot A."/>
            <person name="Nakamura A."/>
            <person name="Vischer N."/>
            <person name="VanNieuwenhze M."/>
            <person name="Brun Y."/>
            <person name="Cava F."/>
            <person name="Bulgheresi S."/>
            <person name="Veyrier F."/>
        </authorList>
    </citation>
    <scope>NUCLEOTIDE SEQUENCE [LARGE SCALE GENOMIC DNA]</scope>
    <source>
        <strain evidence="7 8">SN4</strain>
    </source>
</reference>
<keyword evidence="5 6" id="KW-0472">Membrane</keyword>
<keyword evidence="2" id="KW-1003">Cell membrane</keyword>
<dbReference type="EMBL" id="CP091511">
    <property type="protein sequence ID" value="UOO90949.1"/>
    <property type="molecule type" value="Genomic_DNA"/>
</dbReference>
<feature type="transmembrane region" description="Helical" evidence="6">
    <location>
        <begin position="63"/>
        <end position="85"/>
    </location>
</feature>
<evidence type="ECO:0000313" key="7">
    <source>
        <dbReference type="EMBL" id="UOO90949.1"/>
    </source>
</evidence>
<feature type="transmembrane region" description="Helical" evidence="6">
    <location>
        <begin position="133"/>
        <end position="157"/>
    </location>
</feature>
<dbReference type="RefSeq" id="WP_058305274.1">
    <property type="nucleotide sequence ID" value="NZ_CABKVG010000006.1"/>
</dbReference>
<evidence type="ECO:0000256" key="3">
    <source>
        <dbReference type="ARBA" id="ARBA00022692"/>
    </source>
</evidence>
<feature type="transmembrane region" description="Helical" evidence="6">
    <location>
        <begin position="6"/>
        <end position="27"/>
    </location>
</feature>
<feature type="transmembrane region" description="Helical" evidence="6">
    <location>
        <begin position="177"/>
        <end position="194"/>
    </location>
</feature>
<protein>
    <submittedName>
        <fullName evidence="7">LysE family transporter</fullName>
    </submittedName>
</protein>
<name>A0ABY4E6P4_9NEIS</name>
<comment type="subcellular location">
    <subcellularLocation>
        <location evidence="1">Cell membrane</location>
        <topology evidence="1">Multi-pass membrane protein</topology>
    </subcellularLocation>
</comment>
<organism evidence="7 8">
    <name type="scientific">Vitreoscilla massiliensis</name>
    <dbReference type="NCBI Taxonomy" id="1689272"/>
    <lineage>
        <taxon>Bacteria</taxon>
        <taxon>Pseudomonadati</taxon>
        <taxon>Pseudomonadota</taxon>
        <taxon>Betaproteobacteria</taxon>
        <taxon>Neisseriales</taxon>
        <taxon>Neisseriaceae</taxon>
        <taxon>Vitreoscilla</taxon>
    </lineage>
</organism>
<gene>
    <name evidence="7" type="ORF">LVJ82_08305</name>
</gene>
<dbReference type="PANTHER" id="PTHR30086">
    <property type="entry name" value="ARGININE EXPORTER PROTEIN ARGO"/>
    <property type="match status" value="1"/>
</dbReference>
<feature type="transmembrane region" description="Helical" evidence="6">
    <location>
        <begin position="39"/>
        <end position="57"/>
    </location>
</feature>
<evidence type="ECO:0000256" key="5">
    <source>
        <dbReference type="ARBA" id="ARBA00023136"/>
    </source>
</evidence>
<evidence type="ECO:0000256" key="4">
    <source>
        <dbReference type="ARBA" id="ARBA00022989"/>
    </source>
</evidence>
<evidence type="ECO:0000256" key="2">
    <source>
        <dbReference type="ARBA" id="ARBA00022475"/>
    </source>
</evidence>
<evidence type="ECO:0000313" key="8">
    <source>
        <dbReference type="Proteomes" id="UP000832011"/>
    </source>
</evidence>
<evidence type="ECO:0000256" key="6">
    <source>
        <dbReference type="SAM" id="Phobius"/>
    </source>
</evidence>
<dbReference type="PANTHER" id="PTHR30086:SF20">
    <property type="entry name" value="ARGININE EXPORTER PROTEIN ARGO-RELATED"/>
    <property type="match status" value="1"/>
</dbReference>
<sequence length="200" mass="21685">MVSWWFIGLVSGILFTPGPTNTLLATAGLQRGWGQALRLIPFELLGYVVAISVWGYGMAQLTAWLPQLPTVMKTISALYLAFLAMRLWQHAQAADQVLTGRISAKTLLVATLLNPKALLFATAVFPAATWQSWAGYVTVVGEFALMVAVAAVCWIALGASMRQPQHPWLKQAHLQRVAACVLSAFALALLWSVLPADLLV</sequence>
<keyword evidence="3 6" id="KW-0812">Transmembrane</keyword>
<keyword evidence="8" id="KW-1185">Reference proteome</keyword>
<feature type="transmembrane region" description="Helical" evidence="6">
    <location>
        <begin position="106"/>
        <end position="127"/>
    </location>
</feature>
<keyword evidence="4 6" id="KW-1133">Transmembrane helix</keyword>